<dbReference type="InterPro" id="IPR003661">
    <property type="entry name" value="HisK_dim/P_dom"/>
</dbReference>
<evidence type="ECO:0000256" key="4">
    <source>
        <dbReference type="ARBA" id="ARBA00022553"/>
    </source>
</evidence>
<dbReference type="InterPro" id="IPR036097">
    <property type="entry name" value="HisK_dim/P_sf"/>
</dbReference>
<accession>A0A6J6FP19</accession>
<feature type="transmembrane region" description="Helical" evidence="11">
    <location>
        <begin position="12"/>
        <end position="35"/>
    </location>
</feature>
<evidence type="ECO:0000256" key="5">
    <source>
        <dbReference type="ARBA" id="ARBA00022679"/>
    </source>
</evidence>
<dbReference type="EMBL" id="CAEZUE010000051">
    <property type="protein sequence ID" value="CAB4590852.1"/>
    <property type="molecule type" value="Genomic_DNA"/>
</dbReference>
<keyword evidence="4" id="KW-0597">Phosphoprotein</keyword>
<keyword evidence="6 11" id="KW-0812">Transmembrane</keyword>
<dbReference type="SMART" id="SM00387">
    <property type="entry name" value="HATPase_c"/>
    <property type="match status" value="1"/>
</dbReference>
<dbReference type="FunFam" id="3.30.565.10:FF:000006">
    <property type="entry name" value="Sensor histidine kinase WalK"/>
    <property type="match status" value="1"/>
</dbReference>
<evidence type="ECO:0000259" key="12">
    <source>
        <dbReference type="PROSITE" id="PS50109"/>
    </source>
</evidence>
<dbReference type="SMART" id="SM00304">
    <property type="entry name" value="HAMP"/>
    <property type="match status" value="1"/>
</dbReference>
<dbReference type="InterPro" id="IPR004358">
    <property type="entry name" value="Sig_transdc_His_kin-like_C"/>
</dbReference>
<dbReference type="PRINTS" id="PR00344">
    <property type="entry name" value="BCTRLSENSOR"/>
</dbReference>
<dbReference type="GO" id="GO:0000155">
    <property type="term" value="F:phosphorelay sensor kinase activity"/>
    <property type="evidence" value="ECO:0007669"/>
    <property type="project" value="InterPro"/>
</dbReference>
<dbReference type="InterPro" id="IPR005467">
    <property type="entry name" value="His_kinase_dom"/>
</dbReference>
<dbReference type="SMART" id="SM00388">
    <property type="entry name" value="HisKA"/>
    <property type="match status" value="1"/>
</dbReference>
<dbReference type="Pfam" id="PF02518">
    <property type="entry name" value="HATPase_c"/>
    <property type="match status" value="1"/>
</dbReference>
<sequence length="470" mass="50101">MFNGARSLRSRLIIGSVALTGVAGVAIGAASLIGVRGFLVNQLDEDVTQTAALVRSLASDELQSRINGPGLPVGTVIAITNYGGSQAVYLDRRAHADRIEDSDLEGLRRTVWADNQAAQTVVLGDFGAYRMMSVSNKGDEHVIVGLPTLAVDRTVGRIGLFIMGILVAVLGAVAIATRKVIDIAVEPLTMMRETANRIAKLPLESSDLGVTDRVAIVDPDTEVGQLGRAFNHMLDNVDEALTARRVSEAKMRQFVADASHELRTPLTAIRGYSELTRRHNMDVSDDVRHALSRIESESVRMTALVEDLLLLARLDEGRALDLTKLDVAKLVKDAVNDARVSGPDHAWKVTAPRGLAVAADKHRIHQVFANILSNAQTHTPAGTTVTVKAEKVESDVVITVTDNGPGIPTEVLGHVFERFARADTSRQRATGSTGLGLAIVDGLVRAHGGTIAVASVPGNTQFTITLPAAQ</sequence>
<dbReference type="AlphaFoldDB" id="A0A6J6FP19"/>
<dbReference type="Gene3D" id="6.10.340.10">
    <property type="match status" value="1"/>
</dbReference>
<feature type="transmembrane region" description="Helical" evidence="11">
    <location>
        <begin position="158"/>
        <end position="181"/>
    </location>
</feature>
<evidence type="ECO:0000256" key="7">
    <source>
        <dbReference type="ARBA" id="ARBA00022777"/>
    </source>
</evidence>
<evidence type="ECO:0000256" key="8">
    <source>
        <dbReference type="ARBA" id="ARBA00022989"/>
    </source>
</evidence>
<evidence type="ECO:0000259" key="13">
    <source>
        <dbReference type="PROSITE" id="PS50885"/>
    </source>
</evidence>
<feature type="domain" description="HAMP" evidence="13">
    <location>
        <begin position="182"/>
        <end position="242"/>
    </location>
</feature>
<dbReference type="Gene3D" id="3.30.565.10">
    <property type="entry name" value="Histidine kinase-like ATPase, C-terminal domain"/>
    <property type="match status" value="1"/>
</dbReference>
<dbReference type="SUPFAM" id="SSF55874">
    <property type="entry name" value="ATPase domain of HSP90 chaperone/DNA topoisomerase II/histidine kinase"/>
    <property type="match status" value="1"/>
</dbReference>
<dbReference type="InterPro" id="IPR050428">
    <property type="entry name" value="TCS_sensor_his_kinase"/>
</dbReference>
<evidence type="ECO:0000256" key="2">
    <source>
        <dbReference type="ARBA" id="ARBA00004370"/>
    </source>
</evidence>
<dbReference type="CDD" id="cd00075">
    <property type="entry name" value="HATPase"/>
    <property type="match status" value="1"/>
</dbReference>
<keyword evidence="10 11" id="KW-0472">Membrane</keyword>
<dbReference type="InterPro" id="IPR003594">
    <property type="entry name" value="HATPase_dom"/>
</dbReference>
<evidence type="ECO:0000256" key="9">
    <source>
        <dbReference type="ARBA" id="ARBA00023012"/>
    </source>
</evidence>
<dbReference type="Pfam" id="PF00512">
    <property type="entry name" value="HisKA"/>
    <property type="match status" value="1"/>
</dbReference>
<dbReference type="SUPFAM" id="SSF47384">
    <property type="entry name" value="Homodimeric domain of signal transducing histidine kinase"/>
    <property type="match status" value="1"/>
</dbReference>
<evidence type="ECO:0000313" key="14">
    <source>
        <dbReference type="EMBL" id="CAB4590852.1"/>
    </source>
</evidence>
<dbReference type="InterPro" id="IPR036890">
    <property type="entry name" value="HATPase_C_sf"/>
</dbReference>
<evidence type="ECO:0000256" key="11">
    <source>
        <dbReference type="SAM" id="Phobius"/>
    </source>
</evidence>
<dbReference type="PANTHER" id="PTHR45436">
    <property type="entry name" value="SENSOR HISTIDINE KINASE YKOH"/>
    <property type="match status" value="1"/>
</dbReference>
<organism evidence="14">
    <name type="scientific">freshwater metagenome</name>
    <dbReference type="NCBI Taxonomy" id="449393"/>
    <lineage>
        <taxon>unclassified sequences</taxon>
        <taxon>metagenomes</taxon>
        <taxon>ecological metagenomes</taxon>
    </lineage>
</organism>
<dbReference type="Gene3D" id="1.10.287.130">
    <property type="match status" value="1"/>
</dbReference>
<name>A0A6J6FP19_9ZZZZ</name>
<dbReference type="PROSITE" id="PS50109">
    <property type="entry name" value="HIS_KIN"/>
    <property type="match status" value="1"/>
</dbReference>
<keyword evidence="8 11" id="KW-1133">Transmembrane helix</keyword>
<comment type="subcellular location">
    <subcellularLocation>
        <location evidence="2">Membrane</location>
    </subcellularLocation>
</comment>
<protein>
    <recommendedName>
        <fullName evidence="3">histidine kinase</fullName>
        <ecNumber evidence="3">2.7.13.3</ecNumber>
    </recommendedName>
</protein>
<evidence type="ECO:0000256" key="10">
    <source>
        <dbReference type="ARBA" id="ARBA00023136"/>
    </source>
</evidence>
<feature type="domain" description="Histidine kinase" evidence="12">
    <location>
        <begin position="257"/>
        <end position="470"/>
    </location>
</feature>
<dbReference type="InterPro" id="IPR003660">
    <property type="entry name" value="HAMP_dom"/>
</dbReference>
<dbReference type="GO" id="GO:0005886">
    <property type="term" value="C:plasma membrane"/>
    <property type="evidence" value="ECO:0007669"/>
    <property type="project" value="TreeGrafter"/>
</dbReference>
<dbReference type="FunFam" id="1.10.287.130:FF:000001">
    <property type="entry name" value="Two-component sensor histidine kinase"/>
    <property type="match status" value="1"/>
</dbReference>
<keyword evidence="7" id="KW-0418">Kinase</keyword>
<evidence type="ECO:0000256" key="1">
    <source>
        <dbReference type="ARBA" id="ARBA00000085"/>
    </source>
</evidence>
<reference evidence="14" key="1">
    <citation type="submission" date="2020-05" db="EMBL/GenBank/DDBJ databases">
        <authorList>
            <person name="Chiriac C."/>
            <person name="Salcher M."/>
            <person name="Ghai R."/>
            <person name="Kavagutti S V."/>
        </authorList>
    </citation>
    <scope>NUCLEOTIDE SEQUENCE</scope>
</reference>
<dbReference type="CDD" id="cd06225">
    <property type="entry name" value="HAMP"/>
    <property type="match status" value="1"/>
</dbReference>
<dbReference type="PANTHER" id="PTHR45436:SF5">
    <property type="entry name" value="SENSOR HISTIDINE KINASE TRCS"/>
    <property type="match status" value="1"/>
</dbReference>
<keyword evidence="9" id="KW-0902">Two-component regulatory system</keyword>
<gene>
    <name evidence="14" type="ORF">UFOPK1788_00517</name>
</gene>
<comment type="catalytic activity">
    <reaction evidence="1">
        <text>ATP + protein L-histidine = ADP + protein N-phospho-L-histidine.</text>
        <dbReference type="EC" id="2.7.13.3"/>
    </reaction>
</comment>
<dbReference type="PROSITE" id="PS50885">
    <property type="entry name" value="HAMP"/>
    <property type="match status" value="1"/>
</dbReference>
<dbReference type="CDD" id="cd00082">
    <property type="entry name" value="HisKA"/>
    <property type="match status" value="1"/>
</dbReference>
<dbReference type="EC" id="2.7.13.3" evidence="3"/>
<proteinExistence type="predicted"/>
<evidence type="ECO:0000256" key="3">
    <source>
        <dbReference type="ARBA" id="ARBA00012438"/>
    </source>
</evidence>
<keyword evidence="5" id="KW-0808">Transferase</keyword>
<evidence type="ECO:0000256" key="6">
    <source>
        <dbReference type="ARBA" id="ARBA00022692"/>
    </source>
</evidence>
<dbReference type="Pfam" id="PF00672">
    <property type="entry name" value="HAMP"/>
    <property type="match status" value="1"/>
</dbReference>